<protein>
    <recommendedName>
        <fullName evidence="1">Glycosyltransferase 2-like domain-containing protein</fullName>
    </recommendedName>
</protein>
<evidence type="ECO:0000313" key="3">
    <source>
        <dbReference type="Proteomes" id="UP001501591"/>
    </source>
</evidence>
<dbReference type="Pfam" id="PF00535">
    <property type="entry name" value="Glycos_transf_2"/>
    <property type="match status" value="1"/>
</dbReference>
<sequence>MTPAPSISCIIPTHQRDDMLLRAIDSVLSQTVSPAEVIVADDTGSDTTRALVERIDAQSEVPVRYVDARNEFNSAGASRNAGVEVSSGELIACLDDDDAWHPRFLEATQRALQAETRAELAVSWVEQIRGDKTWPGETIRAGHSPSSAAIPPAGMSGGNFLITREAWSAIGGFDPRARGLNDADFFIRYLESGRDYVVVEERLLRRHLHDLGQLTTKSLGRVEALRYFYAKHEAKFSRAQKREMRRMIHSQLRVADPSWVKRIYHLFGQLLTGNPVRPVVGVWNRLRGFTYSPGRRG</sequence>
<dbReference type="PANTHER" id="PTHR43685">
    <property type="entry name" value="GLYCOSYLTRANSFERASE"/>
    <property type="match status" value="1"/>
</dbReference>
<dbReference type="EMBL" id="BAABCP010000001">
    <property type="protein sequence ID" value="GAA3930709.1"/>
    <property type="molecule type" value="Genomic_DNA"/>
</dbReference>
<name>A0ABP7MXC6_9MICO</name>
<evidence type="ECO:0000259" key="1">
    <source>
        <dbReference type="Pfam" id="PF00535"/>
    </source>
</evidence>
<reference evidence="3" key="1">
    <citation type="journal article" date="2019" name="Int. J. Syst. Evol. Microbiol.">
        <title>The Global Catalogue of Microorganisms (GCM) 10K type strain sequencing project: providing services to taxonomists for standard genome sequencing and annotation.</title>
        <authorList>
            <consortium name="The Broad Institute Genomics Platform"/>
            <consortium name="The Broad Institute Genome Sequencing Center for Infectious Disease"/>
            <person name="Wu L."/>
            <person name="Ma J."/>
        </authorList>
    </citation>
    <scope>NUCLEOTIDE SEQUENCE [LARGE SCALE GENOMIC DNA]</scope>
    <source>
        <strain evidence="3">JCM 17024</strain>
    </source>
</reference>
<dbReference type="InterPro" id="IPR001173">
    <property type="entry name" value="Glyco_trans_2-like"/>
</dbReference>
<dbReference type="CDD" id="cd00761">
    <property type="entry name" value="Glyco_tranf_GTA_type"/>
    <property type="match status" value="1"/>
</dbReference>
<dbReference type="PANTHER" id="PTHR43685:SF2">
    <property type="entry name" value="GLYCOSYLTRANSFERASE 2-LIKE DOMAIN-CONTAINING PROTEIN"/>
    <property type="match status" value="1"/>
</dbReference>
<proteinExistence type="predicted"/>
<evidence type="ECO:0000313" key="2">
    <source>
        <dbReference type="EMBL" id="GAA3930709.1"/>
    </source>
</evidence>
<accession>A0ABP7MXC6</accession>
<dbReference type="InterPro" id="IPR029044">
    <property type="entry name" value="Nucleotide-diphossugar_trans"/>
</dbReference>
<gene>
    <name evidence="2" type="ORF">GCM10022383_06660</name>
</gene>
<dbReference type="Proteomes" id="UP001501591">
    <property type="component" value="Unassembled WGS sequence"/>
</dbReference>
<dbReference type="RefSeq" id="WP_344818082.1">
    <property type="nucleotide sequence ID" value="NZ_BAABCP010000001.1"/>
</dbReference>
<dbReference type="Gene3D" id="3.90.550.10">
    <property type="entry name" value="Spore Coat Polysaccharide Biosynthesis Protein SpsA, Chain A"/>
    <property type="match status" value="1"/>
</dbReference>
<keyword evidence="3" id="KW-1185">Reference proteome</keyword>
<comment type="caution">
    <text evidence="2">The sequence shown here is derived from an EMBL/GenBank/DDBJ whole genome shotgun (WGS) entry which is preliminary data.</text>
</comment>
<organism evidence="2 3">
    <name type="scientific">Microbacterium soli</name>
    <dbReference type="NCBI Taxonomy" id="446075"/>
    <lineage>
        <taxon>Bacteria</taxon>
        <taxon>Bacillati</taxon>
        <taxon>Actinomycetota</taxon>
        <taxon>Actinomycetes</taxon>
        <taxon>Micrococcales</taxon>
        <taxon>Microbacteriaceae</taxon>
        <taxon>Microbacterium</taxon>
    </lineage>
</organism>
<feature type="domain" description="Glycosyltransferase 2-like" evidence="1">
    <location>
        <begin position="8"/>
        <end position="137"/>
    </location>
</feature>
<dbReference type="SUPFAM" id="SSF53448">
    <property type="entry name" value="Nucleotide-diphospho-sugar transferases"/>
    <property type="match status" value="1"/>
</dbReference>
<dbReference type="InterPro" id="IPR050834">
    <property type="entry name" value="Glycosyltransf_2"/>
</dbReference>